<proteinExistence type="predicted"/>
<name>A0AAD7Q4F4_QUISA</name>
<sequence>MIKGEQVPSKGVAGLQLSILVVKSKGAAKFEDCNSTEAAFLTLLEQEVIFSGMLKYQLTMNTALWKSARSDENEFS</sequence>
<reference evidence="1" key="1">
    <citation type="journal article" date="2023" name="Science">
        <title>Elucidation of the pathway for biosynthesis of saponin adjuvants from the soapbark tree.</title>
        <authorList>
            <person name="Reed J."/>
            <person name="Orme A."/>
            <person name="El-Demerdash A."/>
            <person name="Owen C."/>
            <person name="Martin L.B.B."/>
            <person name="Misra R.C."/>
            <person name="Kikuchi S."/>
            <person name="Rejzek M."/>
            <person name="Martin A.C."/>
            <person name="Harkess A."/>
            <person name="Leebens-Mack J."/>
            <person name="Louveau T."/>
            <person name="Stephenson M.J."/>
            <person name="Osbourn A."/>
        </authorList>
    </citation>
    <scope>NUCLEOTIDE SEQUENCE</scope>
    <source>
        <strain evidence="1">S10</strain>
    </source>
</reference>
<evidence type="ECO:0000313" key="2">
    <source>
        <dbReference type="Proteomes" id="UP001163823"/>
    </source>
</evidence>
<protein>
    <submittedName>
        <fullName evidence="1">Uncharacterized protein</fullName>
    </submittedName>
</protein>
<dbReference type="EMBL" id="JARAOO010000003">
    <property type="protein sequence ID" value="KAJ7974667.1"/>
    <property type="molecule type" value="Genomic_DNA"/>
</dbReference>
<accession>A0AAD7Q4F4</accession>
<keyword evidence="2" id="KW-1185">Reference proteome</keyword>
<dbReference type="KEGG" id="qsa:O6P43_004705"/>
<comment type="caution">
    <text evidence="1">The sequence shown here is derived from an EMBL/GenBank/DDBJ whole genome shotgun (WGS) entry which is preliminary data.</text>
</comment>
<evidence type="ECO:0000313" key="1">
    <source>
        <dbReference type="EMBL" id="KAJ7974667.1"/>
    </source>
</evidence>
<dbReference type="AlphaFoldDB" id="A0AAD7Q4F4"/>
<dbReference type="Proteomes" id="UP001163823">
    <property type="component" value="Chromosome 3"/>
</dbReference>
<organism evidence="1 2">
    <name type="scientific">Quillaja saponaria</name>
    <name type="common">Soap bark tree</name>
    <dbReference type="NCBI Taxonomy" id="32244"/>
    <lineage>
        <taxon>Eukaryota</taxon>
        <taxon>Viridiplantae</taxon>
        <taxon>Streptophyta</taxon>
        <taxon>Embryophyta</taxon>
        <taxon>Tracheophyta</taxon>
        <taxon>Spermatophyta</taxon>
        <taxon>Magnoliopsida</taxon>
        <taxon>eudicotyledons</taxon>
        <taxon>Gunneridae</taxon>
        <taxon>Pentapetalae</taxon>
        <taxon>rosids</taxon>
        <taxon>fabids</taxon>
        <taxon>Fabales</taxon>
        <taxon>Quillajaceae</taxon>
        <taxon>Quillaja</taxon>
    </lineage>
</organism>
<gene>
    <name evidence="1" type="ORF">O6P43_004705</name>
</gene>